<accession>A0A3D8ILJ5</accession>
<name>A0A3D8ILJ5_9HELI</name>
<dbReference type="Proteomes" id="UP000256379">
    <property type="component" value="Unassembled WGS sequence"/>
</dbReference>
<keyword evidence="2" id="KW-1185">Reference proteome</keyword>
<reference evidence="1 2" key="1">
    <citation type="submission" date="2018-04" db="EMBL/GenBank/DDBJ databases">
        <title>Novel Campyloabacter and Helicobacter Species and Strains.</title>
        <authorList>
            <person name="Mannion A.J."/>
            <person name="Shen Z."/>
            <person name="Fox J.G."/>
        </authorList>
    </citation>
    <scope>NUCLEOTIDE SEQUENCE [LARGE SCALE GENOMIC DNA]</scope>
    <source>
        <strain evidence="1 2">MIT 17-337</strain>
    </source>
</reference>
<organism evidence="1 2">
    <name type="scientific">Helicobacter didelphidarum</name>
    <dbReference type="NCBI Taxonomy" id="2040648"/>
    <lineage>
        <taxon>Bacteria</taxon>
        <taxon>Pseudomonadati</taxon>
        <taxon>Campylobacterota</taxon>
        <taxon>Epsilonproteobacteria</taxon>
        <taxon>Campylobacterales</taxon>
        <taxon>Helicobacteraceae</taxon>
        <taxon>Helicobacter</taxon>
    </lineage>
</organism>
<evidence type="ECO:0000313" key="1">
    <source>
        <dbReference type="EMBL" id="RDU65786.1"/>
    </source>
</evidence>
<sequence>MNKKVTLQNVAIENTKLSSIRDSMRRRPSKDFLLKDSNNNYTIHARAYVDMIQGLVLYSTNNELSYTLTSFEEFFYRMQVIPM</sequence>
<gene>
    <name evidence="1" type="ORF">CQA53_05695</name>
</gene>
<dbReference type="EMBL" id="NXLQ01000010">
    <property type="protein sequence ID" value="RDU65786.1"/>
    <property type="molecule type" value="Genomic_DNA"/>
</dbReference>
<evidence type="ECO:0000313" key="2">
    <source>
        <dbReference type="Proteomes" id="UP000256379"/>
    </source>
</evidence>
<proteinExistence type="predicted"/>
<comment type="caution">
    <text evidence="1">The sequence shown here is derived from an EMBL/GenBank/DDBJ whole genome shotgun (WGS) entry which is preliminary data.</text>
</comment>
<dbReference type="RefSeq" id="WP_115543062.1">
    <property type="nucleotide sequence ID" value="NZ_NXLQ01000010.1"/>
</dbReference>
<protein>
    <submittedName>
        <fullName evidence="1">Uncharacterized protein</fullName>
    </submittedName>
</protein>
<dbReference type="AlphaFoldDB" id="A0A3D8ILJ5"/>